<evidence type="ECO:0000313" key="3">
    <source>
        <dbReference type="Proteomes" id="UP000286990"/>
    </source>
</evidence>
<feature type="transmembrane region" description="Helical" evidence="1">
    <location>
        <begin position="6"/>
        <end position="24"/>
    </location>
</feature>
<dbReference type="Proteomes" id="UP000286990">
    <property type="component" value="Unassembled WGS sequence"/>
</dbReference>
<evidence type="ECO:0000313" key="2">
    <source>
        <dbReference type="EMBL" id="RRQ47525.1"/>
    </source>
</evidence>
<dbReference type="InterPro" id="IPR025461">
    <property type="entry name" value="ABA4-like"/>
</dbReference>
<comment type="caution">
    <text evidence="2">The sequence shown here is derived from an EMBL/GenBank/DDBJ whole genome shotgun (WGS) entry which is preliminary data.</text>
</comment>
<feature type="transmembrane region" description="Helical" evidence="1">
    <location>
        <begin position="110"/>
        <end position="132"/>
    </location>
</feature>
<feature type="transmembrane region" description="Helical" evidence="1">
    <location>
        <begin position="36"/>
        <end position="57"/>
    </location>
</feature>
<protein>
    <submittedName>
        <fullName evidence="2">DUF4281 domain-containing protein</fullName>
    </submittedName>
</protein>
<feature type="transmembrane region" description="Helical" evidence="1">
    <location>
        <begin position="77"/>
        <end position="98"/>
    </location>
</feature>
<dbReference type="Pfam" id="PF14108">
    <property type="entry name" value="ABA4-like"/>
    <property type="match status" value="1"/>
</dbReference>
<name>A0A426REX3_9FLAO</name>
<accession>A0A426REX3</accession>
<keyword evidence="1" id="KW-0472">Membrane</keyword>
<dbReference type="AlphaFoldDB" id="A0A426REX3"/>
<keyword evidence="1" id="KW-1133">Transmembrane helix</keyword>
<proteinExistence type="predicted"/>
<dbReference type="EMBL" id="QUSX01000005">
    <property type="protein sequence ID" value="RRQ47525.1"/>
    <property type="molecule type" value="Genomic_DNA"/>
</dbReference>
<gene>
    <name evidence="2" type="ORF">DZC72_17475</name>
</gene>
<dbReference type="OrthoDB" id="345237at2"/>
<keyword evidence="3" id="KW-1185">Reference proteome</keyword>
<organism evidence="2 3">
    <name type="scientific">Maribacter algicola</name>
    <dbReference type="NCBI Taxonomy" id="2498892"/>
    <lineage>
        <taxon>Bacteria</taxon>
        <taxon>Pseudomonadati</taxon>
        <taxon>Bacteroidota</taxon>
        <taxon>Flavobacteriia</taxon>
        <taxon>Flavobacteriales</taxon>
        <taxon>Flavobacteriaceae</taxon>
        <taxon>Maribacter</taxon>
    </lineage>
</organism>
<evidence type="ECO:0000256" key="1">
    <source>
        <dbReference type="SAM" id="Phobius"/>
    </source>
</evidence>
<dbReference type="RefSeq" id="WP_125224179.1">
    <property type="nucleotide sequence ID" value="NZ_QUSX01000005.1"/>
</dbReference>
<reference evidence="3" key="1">
    <citation type="submission" date="2018-12" db="EMBL/GenBank/DDBJ databases">
        <title>Maribacter lutimaris sp. nov., isolated from marine sediment.</title>
        <authorList>
            <person name="Kim K.K."/>
        </authorList>
    </citation>
    <scope>NUCLEOTIDE SEQUENCE [LARGE SCALE GENOMIC DNA]</scope>
    <source>
        <strain evidence="3">PoM-212</strain>
    </source>
</reference>
<keyword evidence="1" id="KW-0812">Transmembrane</keyword>
<sequence length="140" mass="15975">MTPTTVFSLVNFLVMPMWLLLIFLPKWKPTKFLIHYKIVPIVLSAIYVLYILQALIANGMMDFGSLKSVMELFTVENAALAGWIHYLAFDLLIGMLMINQNKNVNIHLVLMAPCLFLTFMFGPLGFLLFMVLKALKYNPA</sequence>